<evidence type="ECO:0000313" key="1">
    <source>
        <dbReference type="EMBL" id="TFZ07922.1"/>
    </source>
</evidence>
<dbReference type="EMBL" id="SMLK01000001">
    <property type="protein sequence ID" value="TFZ07922.1"/>
    <property type="molecule type" value="Genomic_DNA"/>
</dbReference>
<sequence length="151" mass="16466">MPGSPIPASPAPIVVAETAPATLQLRRMLDGTWPLSTAQTLSHARQAVNGDTPLILCGCHFDEGRMYDLLRWVRGQQPLRHIPFLTIRVLEGELDDAMYESVKIATGALGGNGFVDLLRWERRYGPQAAGQRFAEHVKAMALGAPGHLDSL</sequence>
<organism evidence="1 2">
    <name type="scientific">Ramlibacter humi</name>
    <dbReference type="NCBI Taxonomy" id="2530451"/>
    <lineage>
        <taxon>Bacteria</taxon>
        <taxon>Pseudomonadati</taxon>
        <taxon>Pseudomonadota</taxon>
        <taxon>Betaproteobacteria</taxon>
        <taxon>Burkholderiales</taxon>
        <taxon>Comamonadaceae</taxon>
        <taxon>Ramlibacter</taxon>
    </lineage>
</organism>
<dbReference type="RefSeq" id="WP_135247860.1">
    <property type="nucleotide sequence ID" value="NZ_SMLK01000001.1"/>
</dbReference>
<dbReference type="AlphaFoldDB" id="A0A4Z0CAJ6"/>
<dbReference type="OrthoDB" id="9816288at2"/>
<evidence type="ECO:0000313" key="2">
    <source>
        <dbReference type="Proteomes" id="UP000297839"/>
    </source>
</evidence>
<reference evidence="1 2" key="1">
    <citation type="submission" date="2019-03" db="EMBL/GenBank/DDBJ databases">
        <title>Ramlibacter sp. 18x22-1, whole genome shotgun sequence.</title>
        <authorList>
            <person name="Zhang X."/>
            <person name="Feng G."/>
            <person name="Zhu H."/>
        </authorList>
    </citation>
    <scope>NUCLEOTIDE SEQUENCE [LARGE SCALE GENOMIC DNA]</scope>
    <source>
        <strain evidence="1 2">18x22-1</strain>
    </source>
</reference>
<name>A0A4Z0CAJ6_9BURK</name>
<accession>A0A4Z0CAJ6</accession>
<gene>
    <name evidence="1" type="ORF">EZ216_01795</name>
</gene>
<comment type="caution">
    <text evidence="1">The sequence shown here is derived from an EMBL/GenBank/DDBJ whole genome shotgun (WGS) entry which is preliminary data.</text>
</comment>
<keyword evidence="2" id="KW-1185">Reference proteome</keyword>
<dbReference type="Proteomes" id="UP000297839">
    <property type="component" value="Unassembled WGS sequence"/>
</dbReference>
<protein>
    <submittedName>
        <fullName evidence="1">Uncharacterized protein</fullName>
    </submittedName>
</protein>
<proteinExistence type="predicted"/>